<evidence type="ECO:0000313" key="4">
    <source>
        <dbReference type="Proteomes" id="UP000243459"/>
    </source>
</evidence>
<feature type="transmembrane region" description="Helical" evidence="1">
    <location>
        <begin position="12"/>
        <end position="29"/>
    </location>
</feature>
<feature type="domain" description="GPI inositol-deacylase PGAP1-like alpha/beta" evidence="2">
    <location>
        <begin position="79"/>
        <end position="305"/>
    </location>
</feature>
<evidence type="ECO:0000259" key="2">
    <source>
        <dbReference type="Pfam" id="PF07819"/>
    </source>
</evidence>
<keyword evidence="1" id="KW-0813">Transport</keyword>
<accession>A0A1R3L726</accession>
<dbReference type="GO" id="GO:0015031">
    <property type="term" value="P:protein transport"/>
    <property type="evidence" value="ECO:0007669"/>
    <property type="project" value="UniProtKB-KW"/>
</dbReference>
<keyword evidence="4" id="KW-1185">Reference proteome</keyword>
<keyword evidence="1" id="KW-0653">Protein transport</keyword>
<sequence length="305" mass="33537">MRGFRAKCRVGSLVLLFVIVGLAALYGLLKPISSGCIMTYMYPTYIPISTPADVSSDKYGLFLYHEGWKKIDFAEHLKQLSGVPVLFIPGNGGSYKQVRSLAAESSRAYQAGPLEPTFYGEATTAPVEEGSNLLPEDLDDFEHPSQYTHMLDWFAVDLEGEHSAMDGQILEEHTEYVVYAIHRILDQYKESHEARLKEGAENSGSLPTSVILVGHSMGGLVARAAVVHPHLRKSTVETILTLASPHQSPPVALQPSLGHYFAKVNDEWRKGYEKKTSHAGRILANPTLSRVIVISISGGINDFQV</sequence>
<keyword evidence="1" id="KW-0472">Membrane</keyword>
<keyword evidence="1" id="KW-0256">Endoplasmic reticulum</keyword>
<keyword evidence="1" id="KW-0812">Transmembrane</keyword>
<dbReference type="InterPro" id="IPR029058">
    <property type="entry name" value="AB_hydrolase_fold"/>
</dbReference>
<dbReference type="Gramene" id="ONK55394">
    <property type="protein sequence ID" value="ONK55394"/>
    <property type="gene ID" value="A4U43_UnF3940"/>
</dbReference>
<dbReference type="PANTHER" id="PTHR47346:SF1">
    <property type="entry name" value="GPI INOSITOL-DEACYLASE"/>
    <property type="match status" value="1"/>
</dbReference>
<gene>
    <name evidence="3" type="ORF">A4U43_UnF3940</name>
</gene>
<comment type="function">
    <text evidence="1">Involved in inositol deacylation of GPI-anchored proteins which plays important roles in the quality control and ER-associated degradation of GPI-anchored proteins.</text>
</comment>
<dbReference type="EC" id="3.1.-.-" evidence="1"/>
<dbReference type="OMA" id="HYFARAN"/>
<protein>
    <recommendedName>
        <fullName evidence="1">GPI inositol-deacylase</fullName>
        <ecNumber evidence="1">3.1.-.-</ecNumber>
    </recommendedName>
</protein>
<dbReference type="EMBL" id="KV863499">
    <property type="protein sequence ID" value="ONK55394.1"/>
    <property type="molecule type" value="Genomic_DNA"/>
</dbReference>
<dbReference type="Pfam" id="PF07819">
    <property type="entry name" value="PGAP1"/>
    <property type="match status" value="1"/>
</dbReference>
<dbReference type="InterPro" id="IPR012908">
    <property type="entry name" value="PGAP1-ab_dom-like"/>
</dbReference>
<dbReference type="Gene3D" id="3.40.50.1820">
    <property type="entry name" value="alpha/beta hydrolase"/>
    <property type="match status" value="1"/>
</dbReference>
<dbReference type="SUPFAM" id="SSF53474">
    <property type="entry name" value="alpha/beta-Hydrolases"/>
    <property type="match status" value="1"/>
</dbReference>
<comment type="similarity">
    <text evidence="1">Belongs to the GPI inositol-deacylase family.</text>
</comment>
<comment type="caution">
    <text evidence="1">Lacks conserved residue(s) required for the propagation of feature annotation.</text>
</comment>
<evidence type="ECO:0000256" key="1">
    <source>
        <dbReference type="RuleBase" id="RU365011"/>
    </source>
</evidence>
<dbReference type="PANTHER" id="PTHR47346">
    <property type="entry name" value="HYDROLASES, ACTING ON ESTER BOND"/>
    <property type="match status" value="1"/>
</dbReference>
<dbReference type="GO" id="GO:0005789">
    <property type="term" value="C:endoplasmic reticulum membrane"/>
    <property type="evidence" value="ECO:0007669"/>
    <property type="project" value="UniProtKB-SubCell"/>
</dbReference>
<evidence type="ECO:0000313" key="3">
    <source>
        <dbReference type="EMBL" id="ONK55394.1"/>
    </source>
</evidence>
<reference evidence="4" key="1">
    <citation type="journal article" date="2017" name="Nat. Commun.">
        <title>The asparagus genome sheds light on the origin and evolution of a young Y chromosome.</title>
        <authorList>
            <person name="Harkess A."/>
            <person name="Zhou J."/>
            <person name="Xu C."/>
            <person name="Bowers J.E."/>
            <person name="Van der Hulst R."/>
            <person name="Ayyampalayam S."/>
            <person name="Mercati F."/>
            <person name="Riccardi P."/>
            <person name="McKain M.R."/>
            <person name="Kakrana A."/>
            <person name="Tang H."/>
            <person name="Ray J."/>
            <person name="Groenendijk J."/>
            <person name="Arikit S."/>
            <person name="Mathioni S.M."/>
            <person name="Nakano M."/>
            <person name="Shan H."/>
            <person name="Telgmann-Rauber A."/>
            <person name="Kanno A."/>
            <person name="Yue Z."/>
            <person name="Chen H."/>
            <person name="Li W."/>
            <person name="Chen Y."/>
            <person name="Xu X."/>
            <person name="Zhang Y."/>
            <person name="Luo S."/>
            <person name="Chen H."/>
            <person name="Gao J."/>
            <person name="Mao Z."/>
            <person name="Pires J.C."/>
            <person name="Luo M."/>
            <person name="Kudrna D."/>
            <person name="Wing R.A."/>
            <person name="Meyers B.C."/>
            <person name="Yi K."/>
            <person name="Kong H."/>
            <person name="Lavrijsen P."/>
            <person name="Sunseri F."/>
            <person name="Falavigna A."/>
            <person name="Ye Y."/>
            <person name="Leebens-Mack J.H."/>
            <person name="Chen G."/>
        </authorList>
    </citation>
    <scope>NUCLEOTIDE SEQUENCE [LARGE SCALE GENOMIC DNA]</scope>
    <source>
        <strain evidence="4">cv. DH0086</strain>
    </source>
</reference>
<keyword evidence="1" id="KW-0378">Hydrolase</keyword>
<name>A0A1R3L726_ASPOF</name>
<dbReference type="Proteomes" id="UP000243459">
    <property type="component" value="Unassembled WGS sequence"/>
</dbReference>
<dbReference type="AlphaFoldDB" id="A0A1R3L726"/>
<organism evidence="3 4">
    <name type="scientific">Asparagus officinalis</name>
    <name type="common">Garden asparagus</name>
    <dbReference type="NCBI Taxonomy" id="4686"/>
    <lineage>
        <taxon>Eukaryota</taxon>
        <taxon>Viridiplantae</taxon>
        <taxon>Streptophyta</taxon>
        <taxon>Embryophyta</taxon>
        <taxon>Tracheophyta</taxon>
        <taxon>Spermatophyta</taxon>
        <taxon>Magnoliopsida</taxon>
        <taxon>Liliopsida</taxon>
        <taxon>Asparagales</taxon>
        <taxon>Asparagaceae</taxon>
        <taxon>Asparagoideae</taxon>
        <taxon>Asparagus</taxon>
    </lineage>
</organism>
<comment type="subcellular location">
    <subcellularLocation>
        <location evidence="1">Endoplasmic reticulum membrane</location>
    </subcellularLocation>
</comment>
<dbReference type="GO" id="GO:0016788">
    <property type="term" value="F:hydrolase activity, acting on ester bonds"/>
    <property type="evidence" value="ECO:0007669"/>
    <property type="project" value="InterPro"/>
</dbReference>
<proteinExistence type="inferred from homology"/>
<keyword evidence="1" id="KW-1133">Transmembrane helix</keyword>